<evidence type="ECO:0000259" key="13">
    <source>
        <dbReference type="PROSITE" id="PS51352"/>
    </source>
</evidence>
<dbReference type="PANTHER" id="PTHR42801">
    <property type="entry name" value="THIOREDOXIN-DEPENDENT PEROXIDE REDUCTASE"/>
    <property type="match status" value="1"/>
</dbReference>
<sequence>MTRFFLSLAAGLSLLFIATAITSAEDSKDLGPAIGQTIPHTLQLKDQNNASQSFDSLTGQKGAVIAFYRSAKWCPYCQIQLIDLNLHAASALKEKGYPLIAVSYDSVDDLATFAKKWNIEYSLLADTGSKAIDAFGIRNEDYEEGHFAHGVPHPVIFVTDTKGKILAKLYEESYRQRPPTDLILKTVSGLE</sequence>
<evidence type="ECO:0000256" key="10">
    <source>
        <dbReference type="ARBA" id="ARBA00042639"/>
    </source>
</evidence>
<evidence type="ECO:0000256" key="6">
    <source>
        <dbReference type="ARBA" id="ARBA00023157"/>
    </source>
</evidence>
<dbReference type="SUPFAM" id="SSF52833">
    <property type="entry name" value="Thioredoxin-like"/>
    <property type="match status" value="1"/>
</dbReference>
<accession>A0A919E768</accession>
<dbReference type="Pfam" id="PF00578">
    <property type="entry name" value="AhpC-TSA"/>
    <property type="match status" value="1"/>
</dbReference>
<comment type="function">
    <text evidence="1">Thiol-specific peroxidase that catalyzes the reduction of hydrogen peroxide and organic hydroperoxides to water and alcohols, respectively. Plays a role in cell protection against oxidative stress by detoxifying peroxides and as sensor of hydrogen peroxide-mediated signaling events.</text>
</comment>
<keyword evidence="12" id="KW-0732">Signal</keyword>
<organism evidence="14 15">
    <name type="scientific">Kordiimonas sediminis</name>
    <dbReference type="NCBI Taxonomy" id="1735581"/>
    <lineage>
        <taxon>Bacteria</taxon>
        <taxon>Pseudomonadati</taxon>
        <taxon>Pseudomonadota</taxon>
        <taxon>Alphaproteobacteria</taxon>
        <taxon>Kordiimonadales</taxon>
        <taxon>Kordiimonadaceae</taxon>
        <taxon>Kordiimonas</taxon>
    </lineage>
</organism>
<keyword evidence="3" id="KW-0575">Peroxidase</keyword>
<dbReference type="InterPro" id="IPR013766">
    <property type="entry name" value="Thioredoxin_domain"/>
</dbReference>
<evidence type="ECO:0000256" key="4">
    <source>
        <dbReference type="ARBA" id="ARBA00022862"/>
    </source>
</evidence>
<evidence type="ECO:0000256" key="7">
    <source>
        <dbReference type="ARBA" id="ARBA00023284"/>
    </source>
</evidence>
<dbReference type="Gene3D" id="3.40.30.10">
    <property type="entry name" value="Glutaredoxin"/>
    <property type="match status" value="1"/>
</dbReference>
<comment type="similarity">
    <text evidence="9">Belongs to the peroxiredoxin family. BCP/PrxQ subfamily.</text>
</comment>
<dbReference type="InterPro" id="IPR000866">
    <property type="entry name" value="AhpC/TSA"/>
</dbReference>
<comment type="catalytic activity">
    <reaction evidence="11">
        <text>a hydroperoxide + [thioredoxin]-dithiol = an alcohol + [thioredoxin]-disulfide + H2O</text>
        <dbReference type="Rhea" id="RHEA:62620"/>
        <dbReference type="Rhea" id="RHEA-COMP:10698"/>
        <dbReference type="Rhea" id="RHEA-COMP:10700"/>
        <dbReference type="ChEBI" id="CHEBI:15377"/>
        <dbReference type="ChEBI" id="CHEBI:29950"/>
        <dbReference type="ChEBI" id="CHEBI:30879"/>
        <dbReference type="ChEBI" id="CHEBI:35924"/>
        <dbReference type="ChEBI" id="CHEBI:50058"/>
        <dbReference type="EC" id="1.11.1.24"/>
    </reaction>
</comment>
<evidence type="ECO:0000256" key="1">
    <source>
        <dbReference type="ARBA" id="ARBA00003330"/>
    </source>
</evidence>
<name>A0A919E768_9PROT</name>
<keyword evidence="6" id="KW-1015">Disulfide bond</keyword>
<dbReference type="PANTHER" id="PTHR42801:SF7">
    <property type="entry name" value="SLL1159 PROTEIN"/>
    <property type="match status" value="1"/>
</dbReference>
<proteinExistence type="inferred from homology"/>
<keyword evidence="7" id="KW-0676">Redox-active center</keyword>
<keyword evidence="5" id="KW-0560">Oxidoreductase</keyword>
<dbReference type="EMBL" id="BNCI01000001">
    <property type="protein sequence ID" value="GHF20116.1"/>
    <property type="molecule type" value="Genomic_DNA"/>
</dbReference>
<feature type="signal peptide" evidence="12">
    <location>
        <begin position="1"/>
        <end position="24"/>
    </location>
</feature>
<evidence type="ECO:0000256" key="8">
    <source>
        <dbReference type="ARBA" id="ARBA00032824"/>
    </source>
</evidence>
<evidence type="ECO:0000256" key="9">
    <source>
        <dbReference type="ARBA" id="ARBA00038489"/>
    </source>
</evidence>
<dbReference type="GO" id="GO:0034599">
    <property type="term" value="P:cellular response to oxidative stress"/>
    <property type="evidence" value="ECO:0007669"/>
    <property type="project" value="TreeGrafter"/>
</dbReference>
<comment type="caution">
    <text evidence="14">The sequence shown here is derived from an EMBL/GenBank/DDBJ whole genome shotgun (WGS) entry which is preliminary data.</text>
</comment>
<dbReference type="RefSeq" id="WP_191251145.1">
    <property type="nucleotide sequence ID" value="NZ_BNCI01000001.1"/>
</dbReference>
<keyword evidence="4" id="KW-0049">Antioxidant</keyword>
<evidence type="ECO:0000256" key="12">
    <source>
        <dbReference type="SAM" id="SignalP"/>
    </source>
</evidence>
<evidence type="ECO:0000256" key="11">
    <source>
        <dbReference type="ARBA" id="ARBA00049091"/>
    </source>
</evidence>
<gene>
    <name evidence="14" type="ORF">GCM10017044_13630</name>
</gene>
<evidence type="ECO:0000256" key="5">
    <source>
        <dbReference type="ARBA" id="ARBA00023002"/>
    </source>
</evidence>
<evidence type="ECO:0000256" key="3">
    <source>
        <dbReference type="ARBA" id="ARBA00022559"/>
    </source>
</evidence>
<feature type="chain" id="PRO_5037434941" description="thioredoxin-dependent peroxiredoxin" evidence="12">
    <location>
        <begin position="25"/>
        <end position="191"/>
    </location>
</feature>
<evidence type="ECO:0000313" key="14">
    <source>
        <dbReference type="EMBL" id="GHF20116.1"/>
    </source>
</evidence>
<dbReference type="Proteomes" id="UP000630923">
    <property type="component" value="Unassembled WGS sequence"/>
</dbReference>
<reference evidence="14" key="2">
    <citation type="submission" date="2020-09" db="EMBL/GenBank/DDBJ databases">
        <authorList>
            <person name="Sun Q."/>
            <person name="Kim S."/>
        </authorList>
    </citation>
    <scope>NUCLEOTIDE SEQUENCE</scope>
    <source>
        <strain evidence="14">KCTC 42590</strain>
    </source>
</reference>
<evidence type="ECO:0000313" key="15">
    <source>
        <dbReference type="Proteomes" id="UP000630923"/>
    </source>
</evidence>
<dbReference type="AlphaFoldDB" id="A0A919E768"/>
<evidence type="ECO:0000256" key="2">
    <source>
        <dbReference type="ARBA" id="ARBA00013017"/>
    </source>
</evidence>
<dbReference type="EC" id="1.11.1.24" evidence="2"/>
<reference evidence="14" key="1">
    <citation type="journal article" date="2014" name="Int. J. Syst. Evol. Microbiol.">
        <title>Complete genome sequence of Corynebacterium casei LMG S-19264T (=DSM 44701T), isolated from a smear-ripened cheese.</title>
        <authorList>
            <consortium name="US DOE Joint Genome Institute (JGI-PGF)"/>
            <person name="Walter F."/>
            <person name="Albersmeier A."/>
            <person name="Kalinowski J."/>
            <person name="Ruckert C."/>
        </authorList>
    </citation>
    <scope>NUCLEOTIDE SEQUENCE</scope>
    <source>
        <strain evidence="14">KCTC 42590</strain>
    </source>
</reference>
<dbReference type="GO" id="GO:0005737">
    <property type="term" value="C:cytoplasm"/>
    <property type="evidence" value="ECO:0007669"/>
    <property type="project" value="TreeGrafter"/>
</dbReference>
<protein>
    <recommendedName>
        <fullName evidence="2">thioredoxin-dependent peroxiredoxin</fullName>
        <ecNumber evidence="2">1.11.1.24</ecNumber>
    </recommendedName>
    <alternativeName>
        <fullName evidence="8">Thioredoxin peroxidase</fullName>
    </alternativeName>
    <alternativeName>
        <fullName evidence="10">Thioredoxin-dependent peroxiredoxin Bcp</fullName>
    </alternativeName>
</protein>
<dbReference type="InterPro" id="IPR036249">
    <property type="entry name" value="Thioredoxin-like_sf"/>
</dbReference>
<dbReference type="GO" id="GO:0008379">
    <property type="term" value="F:thioredoxin peroxidase activity"/>
    <property type="evidence" value="ECO:0007669"/>
    <property type="project" value="TreeGrafter"/>
</dbReference>
<dbReference type="InterPro" id="IPR050924">
    <property type="entry name" value="Peroxiredoxin_BCP/PrxQ"/>
</dbReference>
<keyword evidence="15" id="KW-1185">Reference proteome</keyword>
<dbReference type="PROSITE" id="PS51352">
    <property type="entry name" value="THIOREDOXIN_2"/>
    <property type="match status" value="1"/>
</dbReference>
<feature type="domain" description="Thioredoxin" evidence="13">
    <location>
        <begin position="32"/>
        <end position="191"/>
    </location>
</feature>
<dbReference type="GO" id="GO:0045454">
    <property type="term" value="P:cell redox homeostasis"/>
    <property type="evidence" value="ECO:0007669"/>
    <property type="project" value="TreeGrafter"/>
</dbReference>